<dbReference type="Proteomes" id="UP000101521">
    <property type="component" value="Segment"/>
</dbReference>
<protein>
    <submittedName>
        <fullName evidence="2">Uncharacterized protein</fullName>
    </submittedName>
</protein>
<organism evidence="2 3">
    <name type="scientific">Pigeonpox virus</name>
    <dbReference type="NCBI Taxonomy" id="10264"/>
    <lineage>
        <taxon>Viruses</taxon>
        <taxon>Varidnaviria</taxon>
        <taxon>Bamfordvirae</taxon>
        <taxon>Nucleocytoviricota</taxon>
        <taxon>Pokkesviricetes</taxon>
        <taxon>Chitovirales</taxon>
        <taxon>Poxviridae</taxon>
        <taxon>Chordopoxvirinae</taxon>
        <taxon>Avipoxvirus</taxon>
        <taxon>Avipoxvirus pigeonpox</taxon>
    </lineage>
</organism>
<feature type="region of interest" description="Disordered" evidence="1">
    <location>
        <begin position="1"/>
        <end position="27"/>
    </location>
</feature>
<dbReference type="KEGG" id="vg:19737914"/>
<evidence type="ECO:0000256" key="1">
    <source>
        <dbReference type="SAM" id="MobiDB-lite"/>
    </source>
</evidence>
<dbReference type="EMBL" id="KJ801920">
    <property type="protein sequence ID" value="AID46691.1"/>
    <property type="molecule type" value="Genomic_DNA"/>
</dbReference>
<dbReference type="Pfam" id="PF05077">
    <property type="entry name" value="DUF678"/>
    <property type="match status" value="1"/>
</dbReference>
<gene>
    <name evidence="2" type="ORF">fep_189</name>
</gene>
<reference evidence="2 3" key="1">
    <citation type="journal article" date="2014" name="BMC Genomics">
        <title>The complete genome sequences of poxviruses isolated from a penguin and a pigeon in South Africa and comparison to other sequenced avipoxviruses.</title>
        <authorList>
            <person name="Offerman K."/>
            <person name="Carulei O."/>
            <person name="van der Walt A.P."/>
            <person name="Douglass N."/>
            <person name="Williamson A.L."/>
        </authorList>
    </citation>
    <scope>NUCLEOTIDE SEQUENCE [LARGE SCALE GENOMIC DNA]</scope>
    <source>
        <strain evidence="2">FeP2</strain>
    </source>
</reference>
<keyword evidence="3" id="KW-1185">Reference proteome</keyword>
<dbReference type="InterPro" id="IPR007769">
    <property type="entry name" value="Poxvirus_A19"/>
</dbReference>
<evidence type="ECO:0000313" key="2">
    <source>
        <dbReference type="EMBL" id="AID46691.1"/>
    </source>
</evidence>
<name>A0A068EES3_9POXV</name>
<evidence type="ECO:0000313" key="3">
    <source>
        <dbReference type="Proteomes" id="UP000101521"/>
    </source>
</evidence>
<dbReference type="RefSeq" id="YP_009046415.1">
    <property type="nucleotide sequence ID" value="NC_024447.1"/>
</dbReference>
<proteinExistence type="predicted"/>
<dbReference type="GeneID" id="19737914"/>
<accession>A0A068EES3</accession>
<sequence length="88" mass="9626">MADAIAGAKKRKKRSRSTTSTRKESPTVIPEDECTTCSICQSKLVMFSGVSKYKLSDYLNTGKVFANSNIRCKACGSSLCHLRDLSKS</sequence>